<comment type="caution">
    <text evidence="2">The sequence shown here is derived from an EMBL/GenBank/DDBJ whole genome shotgun (WGS) entry which is preliminary data.</text>
</comment>
<evidence type="ECO:0000313" key="3">
    <source>
        <dbReference type="Proteomes" id="UP000293342"/>
    </source>
</evidence>
<dbReference type="Proteomes" id="UP000293342">
    <property type="component" value="Unassembled WGS sequence"/>
</dbReference>
<dbReference type="PROSITE" id="PS51318">
    <property type="entry name" value="TAT"/>
    <property type="match status" value="1"/>
</dbReference>
<proteinExistence type="predicted"/>
<evidence type="ECO:0000313" key="2">
    <source>
        <dbReference type="EMBL" id="TCC44450.1"/>
    </source>
</evidence>
<keyword evidence="3" id="KW-1185">Reference proteome</keyword>
<accession>A0A4R0JEM0</accession>
<dbReference type="RefSeq" id="WP_131517688.1">
    <property type="nucleotide sequence ID" value="NZ_SJKD01000009.1"/>
</dbReference>
<dbReference type="InterPro" id="IPR006311">
    <property type="entry name" value="TAT_signal"/>
</dbReference>
<evidence type="ECO:0000256" key="1">
    <source>
        <dbReference type="SAM" id="MobiDB-lite"/>
    </source>
</evidence>
<organism evidence="2 3">
    <name type="scientific">Kribbella capetownensis</name>
    <dbReference type="NCBI Taxonomy" id="1572659"/>
    <lineage>
        <taxon>Bacteria</taxon>
        <taxon>Bacillati</taxon>
        <taxon>Actinomycetota</taxon>
        <taxon>Actinomycetes</taxon>
        <taxon>Propionibacteriales</taxon>
        <taxon>Kribbellaceae</taxon>
        <taxon>Kribbella</taxon>
    </lineage>
</organism>
<protein>
    <submittedName>
        <fullName evidence="2">Uncharacterized protein</fullName>
    </submittedName>
</protein>
<dbReference type="EMBL" id="SJKD01000009">
    <property type="protein sequence ID" value="TCC44450.1"/>
    <property type="molecule type" value="Genomic_DNA"/>
</dbReference>
<dbReference type="OrthoDB" id="9772095at2"/>
<feature type="region of interest" description="Disordered" evidence="1">
    <location>
        <begin position="30"/>
        <end position="56"/>
    </location>
</feature>
<feature type="compositionally biased region" description="Polar residues" evidence="1">
    <location>
        <begin position="32"/>
        <end position="49"/>
    </location>
</feature>
<reference evidence="2 3" key="1">
    <citation type="submission" date="2019-02" db="EMBL/GenBank/DDBJ databases">
        <title>Kribbella capetownensis sp. nov. and Kribbella speibonae sp. nov., isolated from soil.</title>
        <authorList>
            <person name="Curtis S.M."/>
            <person name="Norton I."/>
            <person name="Everest G.J."/>
            <person name="Meyers P.R."/>
        </authorList>
    </citation>
    <scope>NUCLEOTIDE SEQUENCE [LARGE SCALE GENOMIC DNA]</scope>
    <source>
        <strain evidence="2 3">YM53</strain>
    </source>
</reference>
<dbReference type="AlphaFoldDB" id="A0A4R0JEM0"/>
<sequence>MDERYDGTSRRRLLQAGALGAGAVLASGTLNTGGASATPTKATQASKPSSGRIDTEHPRFTVAVVPDTQYQFDLDRGDPAPLAASLEYLIDQRSTENIVFTAHLGDVVENAQASEFAQADPVFKILDRARMPYSRRS</sequence>
<name>A0A4R0JEM0_9ACTN</name>
<gene>
    <name evidence="2" type="ORF">E0H75_33260</name>
</gene>